<keyword evidence="10" id="KW-1185">Reference proteome</keyword>
<dbReference type="EMBL" id="AGXA01000002">
    <property type="protein sequence ID" value="EKU94344.1"/>
    <property type="molecule type" value="Genomic_DNA"/>
</dbReference>
<dbReference type="STRING" id="883081.HMPREF9698_00072"/>
<keyword evidence="5 6" id="KW-0482">Metalloprotease</keyword>
<feature type="domain" description="Oligopeptidase F N-terminal" evidence="8">
    <location>
        <begin position="116"/>
        <end position="185"/>
    </location>
</feature>
<dbReference type="eggNOG" id="COG1164">
    <property type="taxonomic scope" value="Bacteria"/>
</dbReference>
<evidence type="ECO:0000256" key="6">
    <source>
        <dbReference type="RuleBase" id="RU368091"/>
    </source>
</evidence>
<dbReference type="CDD" id="cd09608">
    <property type="entry name" value="M3B_PepF"/>
    <property type="match status" value="1"/>
</dbReference>
<gene>
    <name evidence="9" type="ORF">HMPREF9698_00072</name>
</gene>
<evidence type="ECO:0000256" key="5">
    <source>
        <dbReference type="ARBA" id="ARBA00023049"/>
    </source>
</evidence>
<name>K9EAU1_9LACT</name>
<protein>
    <recommendedName>
        <fullName evidence="6">Oligopeptidase F</fullName>
        <ecNumber evidence="6">3.4.24.-</ecNumber>
    </recommendedName>
</protein>
<dbReference type="Gene3D" id="1.10.287.830">
    <property type="entry name" value="putative peptidase helix hairpin domain like"/>
    <property type="match status" value="1"/>
</dbReference>
<keyword evidence="2 6" id="KW-0479">Metal-binding</keyword>
<dbReference type="HOGENOM" id="CLU_021290_2_0_9"/>
<dbReference type="Proteomes" id="UP000009875">
    <property type="component" value="Unassembled WGS sequence"/>
</dbReference>
<dbReference type="GO" id="GO:0004222">
    <property type="term" value="F:metalloendopeptidase activity"/>
    <property type="evidence" value="ECO:0007669"/>
    <property type="project" value="UniProtKB-UniRule"/>
</dbReference>
<evidence type="ECO:0000259" key="7">
    <source>
        <dbReference type="Pfam" id="PF01432"/>
    </source>
</evidence>
<evidence type="ECO:0000256" key="1">
    <source>
        <dbReference type="ARBA" id="ARBA00022670"/>
    </source>
</evidence>
<keyword evidence="4 6" id="KW-0862">Zinc</keyword>
<accession>K9EAU1</accession>
<dbReference type="InterPro" id="IPR001567">
    <property type="entry name" value="Pept_M3A_M3B_dom"/>
</dbReference>
<dbReference type="RefSeq" id="WP_003776179.1">
    <property type="nucleotide sequence ID" value="NZ_JH992957.1"/>
</dbReference>
<dbReference type="SUPFAM" id="SSF55486">
    <property type="entry name" value="Metalloproteases ('zincins'), catalytic domain"/>
    <property type="match status" value="1"/>
</dbReference>
<evidence type="ECO:0000256" key="3">
    <source>
        <dbReference type="ARBA" id="ARBA00022801"/>
    </source>
</evidence>
<organism evidence="9 10">
    <name type="scientific">Alloiococcus otitis ATCC 51267</name>
    <dbReference type="NCBI Taxonomy" id="883081"/>
    <lineage>
        <taxon>Bacteria</taxon>
        <taxon>Bacillati</taxon>
        <taxon>Bacillota</taxon>
        <taxon>Bacilli</taxon>
        <taxon>Lactobacillales</taxon>
        <taxon>Carnobacteriaceae</taxon>
        <taxon>Alloiococcus</taxon>
    </lineage>
</organism>
<dbReference type="InterPro" id="IPR045090">
    <property type="entry name" value="Pept_M3A_M3B"/>
</dbReference>
<dbReference type="Gene3D" id="1.20.140.70">
    <property type="entry name" value="Oligopeptidase f, N-terminal domain"/>
    <property type="match status" value="1"/>
</dbReference>
<dbReference type="PANTHER" id="PTHR11804:SF84">
    <property type="entry name" value="SACCHAROLYSIN"/>
    <property type="match status" value="1"/>
</dbReference>
<dbReference type="MEROPS" id="M03.007"/>
<comment type="function">
    <text evidence="6">Has oligopeptidase activity and degrades a variety of small bioactive peptides.</text>
</comment>
<dbReference type="EC" id="3.4.24.-" evidence="6"/>
<proteinExistence type="inferred from homology"/>
<dbReference type="Pfam" id="PF01432">
    <property type="entry name" value="Peptidase_M3"/>
    <property type="match status" value="1"/>
</dbReference>
<reference evidence="9 10" key="1">
    <citation type="submission" date="2012-09" db="EMBL/GenBank/DDBJ databases">
        <title>The Genome Sequence of Alloiococcus otitis ATCC 51267.</title>
        <authorList>
            <consortium name="The Broad Institute Genome Sequencing Platform"/>
            <person name="Earl A."/>
            <person name="Ward D."/>
            <person name="Feldgarden M."/>
            <person name="Gevers D."/>
            <person name="Huys G."/>
            <person name="Walker B."/>
            <person name="Young S.K."/>
            <person name="Zeng Q."/>
            <person name="Gargeya S."/>
            <person name="Fitzgerald M."/>
            <person name="Haas B."/>
            <person name="Abouelleil A."/>
            <person name="Alvarado L."/>
            <person name="Arachchi H.M."/>
            <person name="Berlin A.M."/>
            <person name="Chapman S.B."/>
            <person name="Goldberg J."/>
            <person name="Griggs A."/>
            <person name="Gujja S."/>
            <person name="Hansen M."/>
            <person name="Howarth C."/>
            <person name="Imamovic A."/>
            <person name="Larimer J."/>
            <person name="McCowen C."/>
            <person name="Montmayeur A."/>
            <person name="Murphy C."/>
            <person name="Neiman D."/>
            <person name="Pearson M."/>
            <person name="Priest M."/>
            <person name="Roberts A."/>
            <person name="Saif S."/>
            <person name="Shea T."/>
            <person name="Sisk P."/>
            <person name="Sykes S."/>
            <person name="Wortman J."/>
            <person name="Nusbaum C."/>
            <person name="Birren B."/>
        </authorList>
    </citation>
    <scope>NUCLEOTIDE SEQUENCE [LARGE SCALE GENOMIC DNA]</scope>
    <source>
        <strain evidence="9 10">ATCC 51267</strain>
    </source>
</reference>
<evidence type="ECO:0000259" key="8">
    <source>
        <dbReference type="Pfam" id="PF08439"/>
    </source>
</evidence>
<dbReference type="OrthoDB" id="9766487at2"/>
<evidence type="ECO:0000256" key="2">
    <source>
        <dbReference type="ARBA" id="ARBA00022723"/>
    </source>
</evidence>
<sequence>MSQNELPSRQEVDPKLTWDLTPIFASDQAWEEAFEEVKDQIKEVAQYQGTLDQGPKAFQQALEANLDLSRKLESVYVYSHLKHDQDTSNGDYQALEDRARGLLAQAATATAWFQPELLALEEGKVASYLDQNPDLEVYRHELNQQLAKKDHVLDADKEGLLAGASEIFSSGSQTFNILNNADLTFPLVQNEEGDQVRLSHGLYGQLLESTDRNVRRQAFEKLYEVYQSFNNTLASTLQTEVKKNNYLARVHNYNSARHQALSNNNIPESVHETLIEVVNDNLPLFHRYLALRKKVLGLDELHMYDLYTPIAGESSLKYTFEEAREETYKSLAKLGPDYKAVLDRAFQDRWIDVVENKGKRSGAYSSGGYDTNPYVLLNWHDSLDNLYTLVHELGHSVHSYFTRNSQPYIYGDYPIFLAEIASTTNENLLTHYLLENAQDPLTRVHVLNHYLDGFKGTVFRQTQFAEFEHHIHQAAAEGQPLTGHYLNQTYGELNDRYYGDSVVNDDQIFFEWSRIPHFYMNYYVYQYSTGFCAATALADKLVKEEDGALGAYLGYLKSGDSDYPIEIMKKAGVDMTNKAYIERAMKVFEERLGQLEDALAELKD</sequence>
<dbReference type="Pfam" id="PF08439">
    <property type="entry name" value="Peptidase_M3_N"/>
    <property type="match status" value="1"/>
</dbReference>
<dbReference type="InterPro" id="IPR004438">
    <property type="entry name" value="Peptidase_M3B"/>
</dbReference>
<comment type="caution">
    <text evidence="9">The sequence shown here is derived from an EMBL/GenBank/DDBJ whole genome shotgun (WGS) entry which is preliminary data.</text>
</comment>
<dbReference type="AlphaFoldDB" id="K9EAU1"/>
<dbReference type="InterPro" id="IPR013647">
    <property type="entry name" value="OligopepF_N_dom"/>
</dbReference>
<dbReference type="NCBIfam" id="TIGR00181">
    <property type="entry name" value="pepF"/>
    <property type="match status" value="1"/>
</dbReference>
<dbReference type="PANTHER" id="PTHR11804">
    <property type="entry name" value="PROTEASE M3 THIMET OLIGOPEPTIDASE-RELATED"/>
    <property type="match status" value="1"/>
</dbReference>
<dbReference type="GO" id="GO:0006508">
    <property type="term" value="P:proteolysis"/>
    <property type="evidence" value="ECO:0007669"/>
    <property type="project" value="UniProtKB-KW"/>
</dbReference>
<comment type="cofactor">
    <cofactor evidence="6">
        <name>Zn(2+)</name>
        <dbReference type="ChEBI" id="CHEBI:29105"/>
    </cofactor>
    <text evidence="6">Binds 1 zinc ion.</text>
</comment>
<dbReference type="Gene3D" id="1.10.1370.20">
    <property type="entry name" value="Oligoendopeptidase f, C-terminal domain"/>
    <property type="match status" value="1"/>
</dbReference>
<dbReference type="GO" id="GO:0046872">
    <property type="term" value="F:metal ion binding"/>
    <property type="evidence" value="ECO:0007669"/>
    <property type="project" value="UniProtKB-UniRule"/>
</dbReference>
<dbReference type="GO" id="GO:0006518">
    <property type="term" value="P:peptide metabolic process"/>
    <property type="evidence" value="ECO:0007669"/>
    <property type="project" value="TreeGrafter"/>
</dbReference>
<comment type="similarity">
    <text evidence="6">Belongs to the peptidase M3B family.</text>
</comment>
<evidence type="ECO:0000256" key="4">
    <source>
        <dbReference type="ARBA" id="ARBA00022833"/>
    </source>
</evidence>
<evidence type="ECO:0000313" key="9">
    <source>
        <dbReference type="EMBL" id="EKU94344.1"/>
    </source>
</evidence>
<dbReference type="PATRIC" id="fig|883081.3.peg.72"/>
<feature type="domain" description="Peptidase M3A/M3B catalytic" evidence="7">
    <location>
        <begin position="206"/>
        <end position="586"/>
    </location>
</feature>
<keyword evidence="1 6" id="KW-0645">Protease</keyword>
<evidence type="ECO:0000313" key="10">
    <source>
        <dbReference type="Proteomes" id="UP000009875"/>
    </source>
</evidence>
<dbReference type="InterPro" id="IPR042088">
    <property type="entry name" value="OligoPept_F_C"/>
</dbReference>
<keyword evidence="3 6" id="KW-0378">Hydrolase</keyword>